<feature type="transmembrane region" description="Helical" evidence="2">
    <location>
        <begin position="426"/>
        <end position="451"/>
    </location>
</feature>
<sequence length="557" mass="57757">MITVLALGLTALAVLGAPAAAGEDADADTVWQVTFRGVHEATYDASNGVSTHADERYTHLICTIASCVYKEFGYDSAVELLVGQSVGSVSWPESGDLCADDAPWVGAGSMTVSFDTDTLSVEGSSAASGWVECDDGVRYFSPGVTWTFTGSWVSGGLCTLEGDPCPFLEAAAPEAGPADEPPGAAGPGGEAAPGSQLRSGDPGAPSMLSGLATPATAGTAPVQLALAVLLTVVLVLLVAFPTALLNSAVESGSERLSGWWARRRAPHPDTTASEPRAAAWARSWWWAASGVVIASVITAFADPQFGLNPGSGRVVLSILVSFAVDVVLGWALVVWIMSRVNPGSTHVYSFRPLTLLVVVAAVLFTRLTGFEPGIVFGLVAGVAFGAIAGRSAEAKSALVTLGYAFVLALVAWVVYGVVAGTSGESFLATLLVETLAAVAVGGMAALPIALIPLRGMPGHAIWLWNRWVWAGCYAVGLIAFFIVLMPMPFSWDEVGWELGAWIAVYLVYALTAVTAWLLVTRPWRRDADDVGTAGAGTATTTEAAPPAPDRQEEEVAT</sequence>
<keyword evidence="2" id="KW-0812">Transmembrane</keyword>
<evidence type="ECO:0000256" key="1">
    <source>
        <dbReference type="SAM" id="MobiDB-lite"/>
    </source>
</evidence>
<protein>
    <submittedName>
        <fullName evidence="4">Uncharacterized protein</fullName>
    </submittedName>
</protein>
<feature type="transmembrane region" description="Helical" evidence="2">
    <location>
        <begin position="224"/>
        <end position="245"/>
    </location>
</feature>
<keyword evidence="2" id="KW-0472">Membrane</keyword>
<feature type="signal peptide" evidence="3">
    <location>
        <begin position="1"/>
        <end position="21"/>
    </location>
</feature>
<feature type="compositionally biased region" description="Low complexity" evidence="1">
    <location>
        <begin position="169"/>
        <end position="183"/>
    </location>
</feature>
<feature type="transmembrane region" description="Helical" evidence="2">
    <location>
        <begin position="283"/>
        <end position="301"/>
    </location>
</feature>
<evidence type="ECO:0000256" key="3">
    <source>
        <dbReference type="SAM" id="SignalP"/>
    </source>
</evidence>
<feature type="chain" id="PRO_5038902906" evidence="3">
    <location>
        <begin position="22"/>
        <end position="557"/>
    </location>
</feature>
<feature type="transmembrane region" description="Helical" evidence="2">
    <location>
        <begin position="498"/>
        <end position="519"/>
    </location>
</feature>
<feature type="compositionally biased region" description="Low complexity" evidence="1">
    <location>
        <begin position="530"/>
        <end position="544"/>
    </location>
</feature>
<evidence type="ECO:0000256" key="2">
    <source>
        <dbReference type="SAM" id="Phobius"/>
    </source>
</evidence>
<dbReference type="EMBL" id="FLQR01000009">
    <property type="protein sequence ID" value="SBS73916.1"/>
    <property type="molecule type" value="Genomic_DNA"/>
</dbReference>
<feature type="transmembrane region" description="Helical" evidence="2">
    <location>
        <begin position="401"/>
        <end position="420"/>
    </location>
</feature>
<keyword evidence="2" id="KW-1133">Transmembrane helix</keyword>
<reference evidence="4" key="1">
    <citation type="submission" date="2016-03" db="EMBL/GenBank/DDBJ databases">
        <authorList>
            <person name="Ploux O."/>
        </authorList>
    </citation>
    <scope>NUCLEOTIDE SEQUENCE</scope>
    <source>
        <strain evidence="4">UC1</strain>
    </source>
</reference>
<evidence type="ECO:0000313" key="4">
    <source>
        <dbReference type="EMBL" id="SBS73916.1"/>
    </source>
</evidence>
<feature type="region of interest" description="Disordered" evidence="1">
    <location>
        <begin position="169"/>
        <end position="210"/>
    </location>
</feature>
<gene>
    <name evidence="4" type="ORF">MIPYR_50078</name>
</gene>
<accession>A0A1Y5P5C8</accession>
<feature type="transmembrane region" description="Helical" evidence="2">
    <location>
        <begin position="313"/>
        <end position="336"/>
    </location>
</feature>
<feature type="transmembrane region" description="Helical" evidence="2">
    <location>
        <begin position="348"/>
        <end position="367"/>
    </location>
</feature>
<feature type="transmembrane region" description="Helical" evidence="2">
    <location>
        <begin position="373"/>
        <end position="389"/>
    </location>
</feature>
<name>A0A1Y5P5C8_9MICO</name>
<proteinExistence type="predicted"/>
<organism evidence="4">
    <name type="scientific">uncultured Microbacterium sp</name>
    <dbReference type="NCBI Taxonomy" id="191216"/>
    <lineage>
        <taxon>Bacteria</taxon>
        <taxon>Bacillati</taxon>
        <taxon>Actinomycetota</taxon>
        <taxon>Actinomycetes</taxon>
        <taxon>Micrococcales</taxon>
        <taxon>Microbacteriaceae</taxon>
        <taxon>Microbacterium</taxon>
        <taxon>environmental samples</taxon>
    </lineage>
</organism>
<feature type="transmembrane region" description="Helical" evidence="2">
    <location>
        <begin position="463"/>
        <end position="486"/>
    </location>
</feature>
<keyword evidence="3" id="KW-0732">Signal</keyword>
<dbReference type="AlphaFoldDB" id="A0A1Y5P5C8"/>
<feature type="region of interest" description="Disordered" evidence="1">
    <location>
        <begin position="530"/>
        <end position="557"/>
    </location>
</feature>